<dbReference type="EMBL" id="GL348719">
    <property type="protein sequence ID" value="EFH46750.1"/>
    <property type="molecule type" value="Genomic_DNA"/>
</dbReference>
<name>D7MI44_ARALL</name>
<proteinExistence type="predicted"/>
<evidence type="ECO:0000313" key="1">
    <source>
        <dbReference type="EMBL" id="EFH46750.1"/>
    </source>
</evidence>
<dbReference type="Proteomes" id="UP000008694">
    <property type="component" value="Unassembled WGS sequence"/>
</dbReference>
<protein>
    <submittedName>
        <fullName evidence="1">Predicted protein</fullName>
    </submittedName>
</protein>
<reference evidence="2" key="1">
    <citation type="journal article" date="2011" name="Nat. Genet.">
        <title>The Arabidopsis lyrata genome sequence and the basis of rapid genome size change.</title>
        <authorList>
            <person name="Hu T.T."/>
            <person name="Pattyn P."/>
            <person name="Bakker E.G."/>
            <person name="Cao J."/>
            <person name="Cheng J.-F."/>
            <person name="Clark R.M."/>
            <person name="Fahlgren N."/>
            <person name="Fawcett J.A."/>
            <person name="Grimwood J."/>
            <person name="Gundlach H."/>
            <person name="Haberer G."/>
            <person name="Hollister J.D."/>
            <person name="Ossowski S."/>
            <person name="Ottilar R.P."/>
            <person name="Salamov A.A."/>
            <person name="Schneeberger K."/>
            <person name="Spannagl M."/>
            <person name="Wang X."/>
            <person name="Yang L."/>
            <person name="Nasrallah M.E."/>
            <person name="Bergelson J."/>
            <person name="Carrington J.C."/>
            <person name="Gaut B.S."/>
            <person name="Schmutz J."/>
            <person name="Mayer K.F.X."/>
            <person name="Van de Peer Y."/>
            <person name="Grigoriev I.V."/>
            <person name="Nordborg M."/>
            <person name="Weigel D."/>
            <person name="Guo Y.-L."/>
        </authorList>
    </citation>
    <scope>NUCLEOTIDE SEQUENCE [LARGE SCALE GENOMIC DNA]</scope>
    <source>
        <strain evidence="2">cv. MN47</strain>
    </source>
</reference>
<evidence type="ECO:0000313" key="2">
    <source>
        <dbReference type="Proteomes" id="UP000008694"/>
    </source>
</evidence>
<gene>
    <name evidence="1" type="ORF">ARALYDRAFT_659204</name>
</gene>
<organism evidence="2">
    <name type="scientific">Arabidopsis lyrata subsp. lyrata</name>
    <name type="common">Lyre-leaved rock-cress</name>
    <dbReference type="NCBI Taxonomy" id="81972"/>
    <lineage>
        <taxon>Eukaryota</taxon>
        <taxon>Viridiplantae</taxon>
        <taxon>Streptophyta</taxon>
        <taxon>Embryophyta</taxon>
        <taxon>Tracheophyta</taxon>
        <taxon>Spermatophyta</taxon>
        <taxon>Magnoliopsida</taxon>
        <taxon>eudicotyledons</taxon>
        <taxon>Gunneridae</taxon>
        <taxon>Pentapetalae</taxon>
        <taxon>rosids</taxon>
        <taxon>malvids</taxon>
        <taxon>Brassicales</taxon>
        <taxon>Brassicaceae</taxon>
        <taxon>Camelineae</taxon>
        <taxon>Arabidopsis</taxon>
    </lineage>
</organism>
<keyword evidence="2" id="KW-1185">Reference proteome</keyword>
<dbReference type="Gramene" id="Al_scaffold_0007_3259">
    <property type="protein sequence ID" value="Al_scaffold_0007_3259"/>
    <property type="gene ID" value="Al_scaffold_0007_3259"/>
</dbReference>
<sequence length="178" mass="19127">MVAQKGQILSKGEESLRNRFPSPVCLCSSPFLPLSCLFFIVDKEGSRTSGWCRPCFSGGGVMCDSARGVGFGSVDGGGSRQADRRLFTMCWGDLRLFFSDLGWLARVLAVVVVLSRRPNRYRAGFRLSRLKQVQSRLVVRCAGAGGGGLDPRSFLLLGRGQEGGGSGCLRLGSVREGS</sequence>
<dbReference type="HOGENOM" id="CLU_1512642_0_0_1"/>
<accession>D7MI44</accession>
<dbReference type="AlphaFoldDB" id="D7MI44"/>